<dbReference type="PANTHER" id="PTHR43026:SF1">
    <property type="entry name" value="2-HYDROXYACID DEHYDROGENASE HOMOLOG 1-RELATED"/>
    <property type="match status" value="1"/>
</dbReference>
<gene>
    <name evidence="7" type="ORF">DCF15_03715</name>
</gene>
<dbReference type="GO" id="GO:0008720">
    <property type="term" value="F:D-lactate dehydrogenase (NAD+) activity"/>
    <property type="evidence" value="ECO:0007669"/>
    <property type="project" value="TreeGrafter"/>
</dbReference>
<protein>
    <submittedName>
        <fullName evidence="7">Hydroxyacid dehydrogenase</fullName>
    </submittedName>
</protein>
<dbReference type="InterPro" id="IPR036291">
    <property type="entry name" value="NAD(P)-bd_dom_sf"/>
</dbReference>
<feature type="domain" description="D-isomer specific 2-hydroxyacid dehydrogenase catalytic" evidence="5">
    <location>
        <begin position="3"/>
        <end position="317"/>
    </location>
</feature>
<accession>A0A2W4XQC4</accession>
<evidence type="ECO:0000259" key="6">
    <source>
        <dbReference type="Pfam" id="PF02826"/>
    </source>
</evidence>
<dbReference type="Proteomes" id="UP000249794">
    <property type="component" value="Unassembled WGS sequence"/>
</dbReference>
<evidence type="ECO:0000256" key="1">
    <source>
        <dbReference type="ARBA" id="ARBA00005854"/>
    </source>
</evidence>
<comment type="caution">
    <text evidence="7">The sequence shown here is derived from an EMBL/GenBank/DDBJ whole genome shotgun (WGS) entry which is preliminary data.</text>
</comment>
<evidence type="ECO:0000259" key="5">
    <source>
        <dbReference type="Pfam" id="PF00389"/>
    </source>
</evidence>
<dbReference type="InterPro" id="IPR006140">
    <property type="entry name" value="D-isomer_DH_NAD-bd"/>
</dbReference>
<name>A0A2W4XQC4_9CYAN</name>
<evidence type="ECO:0000256" key="3">
    <source>
        <dbReference type="ARBA" id="ARBA00023027"/>
    </source>
</evidence>
<dbReference type="EMBL" id="QBMP01000021">
    <property type="protein sequence ID" value="PZO59556.1"/>
    <property type="molecule type" value="Genomic_DNA"/>
</dbReference>
<sequence>MKVAIFSTKSYDRKFFTAANTQHQHQLTFLDPKLDQHTAMLAKDATAVCIFVNDEVHKDTLTALASQGVSLIALRSAGYNNVDIEAAKNLGIKLVRVPAYSSYAVAEHTVGLILTLNRKLHRAYNCVREGNFSLEGLLGFDLHGRTIGIIGTGRIGTVTAKIMTGFGCKVIAYDPYYNPHCEAIGVQYMELAQLFSQSDIITLHCPLTSENYHLINQETIAQMKPHVMLINTSRGALIDTDAMITALKSCQIGALGLDVYEQESALFFEDRSNRILQDDTFARLMTFPNVMITGHQAFFTEDAMQAIAAVTLAQILHHSQ</sequence>
<organism evidence="7 8">
    <name type="scientific">Phormidesmis priestleyi</name>
    <dbReference type="NCBI Taxonomy" id="268141"/>
    <lineage>
        <taxon>Bacteria</taxon>
        <taxon>Bacillati</taxon>
        <taxon>Cyanobacteriota</taxon>
        <taxon>Cyanophyceae</taxon>
        <taxon>Leptolyngbyales</taxon>
        <taxon>Leptolyngbyaceae</taxon>
        <taxon>Phormidesmis</taxon>
    </lineage>
</organism>
<dbReference type="InterPro" id="IPR058205">
    <property type="entry name" value="D-LDH-like"/>
</dbReference>
<evidence type="ECO:0000256" key="2">
    <source>
        <dbReference type="ARBA" id="ARBA00023002"/>
    </source>
</evidence>
<feature type="domain" description="D-isomer specific 2-hydroxyacid dehydrogenase NAD-binding" evidence="6">
    <location>
        <begin position="110"/>
        <end position="297"/>
    </location>
</feature>
<dbReference type="PANTHER" id="PTHR43026">
    <property type="entry name" value="2-HYDROXYACID DEHYDROGENASE HOMOLOG 1-RELATED"/>
    <property type="match status" value="1"/>
</dbReference>
<evidence type="ECO:0000313" key="7">
    <source>
        <dbReference type="EMBL" id="PZO59556.1"/>
    </source>
</evidence>
<dbReference type="Pfam" id="PF00389">
    <property type="entry name" value="2-Hacid_dh"/>
    <property type="match status" value="1"/>
</dbReference>
<dbReference type="SUPFAM" id="SSF51735">
    <property type="entry name" value="NAD(P)-binding Rossmann-fold domains"/>
    <property type="match status" value="1"/>
</dbReference>
<dbReference type="Pfam" id="PF02826">
    <property type="entry name" value="2-Hacid_dh_C"/>
    <property type="match status" value="1"/>
</dbReference>
<proteinExistence type="inferred from homology"/>
<evidence type="ECO:0000256" key="4">
    <source>
        <dbReference type="RuleBase" id="RU003719"/>
    </source>
</evidence>
<keyword evidence="2 4" id="KW-0560">Oxidoreductase</keyword>
<evidence type="ECO:0000313" key="8">
    <source>
        <dbReference type="Proteomes" id="UP000249794"/>
    </source>
</evidence>
<dbReference type="PROSITE" id="PS00065">
    <property type="entry name" value="D_2_HYDROXYACID_DH_1"/>
    <property type="match status" value="1"/>
</dbReference>
<dbReference type="GO" id="GO:0051287">
    <property type="term" value="F:NAD binding"/>
    <property type="evidence" value="ECO:0007669"/>
    <property type="project" value="InterPro"/>
</dbReference>
<dbReference type="PROSITE" id="PS00670">
    <property type="entry name" value="D_2_HYDROXYACID_DH_2"/>
    <property type="match status" value="1"/>
</dbReference>
<comment type="similarity">
    <text evidence="1 4">Belongs to the D-isomer specific 2-hydroxyacid dehydrogenase family.</text>
</comment>
<dbReference type="SUPFAM" id="SSF52283">
    <property type="entry name" value="Formate/glycerate dehydrogenase catalytic domain-like"/>
    <property type="match status" value="1"/>
</dbReference>
<reference evidence="8" key="1">
    <citation type="submission" date="2018-04" db="EMBL/GenBank/DDBJ databases">
        <authorList>
            <person name="Cornet L."/>
        </authorList>
    </citation>
    <scope>NUCLEOTIDE SEQUENCE [LARGE SCALE GENOMIC DNA]</scope>
</reference>
<reference evidence="7 8" key="2">
    <citation type="submission" date="2018-06" db="EMBL/GenBank/DDBJ databases">
        <title>Metagenomic assembly of (sub)arctic Cyanobacteria and their associated microbiome from non-axenic cultures.</title>
        <authorList>
            <person name="Baurain D."/>
        </authorList>
    </citation>
    <scope>NUCLEOTIDE SEQUENCE [LARGE SCALE GENOMIC DNA]</scope>
    <source>
        <strain evidence="7">ULC027bin1</strain>
    </source>
</reference>
<dbReference type="AlphaFoldDB" id="A0A2W4XQC4"/>
<dbReference type="InterPro" id="IPR029753">
    <property type="entry name" value="D-isomer_DH_CS"/>
</dbReference>
<keyword evidence="3" id="KW-0520">NAD</keyword>
<dbReference type="InterPro" id="IPR029752">
    <property type="entry name" value="D-isomer_DH_CS1"/>
</dbReference>
<dbReference type="InterPro" id="IPR006139">
    <property type="entry name" value="D-isomer_2_OHA_DH_cat_dom"/>
</dbReference>
<dbReference type="CDD" id="cd12183">
    <property type="entry name" value="LDH_like_2"/>
    <property type="match status" value="1"/>
</dbReference>
<dbReference type="Gene3D" id="3.40.50.720">
    <property type="entry name" value="NAD(P)-binding Rossmann-like Domain"/>
    <property type="match status" value="2"/>
</dbReference>
<dbReference type="FunFam" id="3.40.50.720:FF:000050">
    <property type="entry name" value="D-lactate dehydrogenase"/>
    <property type="match status" value="1"/>
</dbReference>